<keyword evidence="2" id="KW-1185">Reference proteome</keyword>
<dbReference type="AlphaFoldDB" id="A0A918NNW4"/>
<accession>A0A918NNW4</accession>
<reference evidence="1" key="1">
    <citation type="journal article" date="2014" name="Int. J. Syst. Evol. Microbiol.">
        <title>Complete genome sequence of Corynebacterium casei LMG S-19264T (=DSM 44701T), isolated from a smear-ripened cheese.</title>
        <authorList>
            <consortium name="US DOE Joint Genome Institute (JGI-PGF)"/>
            <person name="Walter F."/>
            <person name="Albersmeier A."/>
            <person name="Kalinowski J."/>
            <person name="Ruckert C."/>
        </authorList>
    </citation>
    <scope>NUCLEOTIDE SEQUENCE</scope>
    <source>
        <strain evidence="1">JCM 4790</strain>
    </source>
</reference>
<proteinExistence type="predicted"/>
<organism evidence="1 2">
    <name type="scientific">Streptomyces minutiscleroticus</name>
    <dbReference type="NCBI Taxonomy" id="68238"/>
    <lineage>
        <taxon>Bacteria</taxon>
        <taxon>Bacillati</taxon>
        <taxon>Actinomycetota</taxon>
        <taxon>Actinomycetes</taxon>
        <taxon>Kitasatosporales</taxon>
        <taxon>Streptomycetaceae</taxon>
        <taxon>Streptomyces</taxon>
    </lineage>
</organism>
<dbReference type="EMBL" id="BMVU01000021">
    <property type="protein sequence ID" value="GGX84217.1"/>
    <property type="molecule type" value="Genomic_DNA"/>
</dbReference>
<evidence type="ECO:0000313" key="2">
    <source>
        <dbReference type="Proteomes" id="UP000619244"/>
    </source>
</evidence>
<protein>
    <submittedName>
        <fullName evidence="1">Uncharacterized protein</fullName>
    </submittedName>
</protein>
<gene>
    <name evidence="1" type="ORF">GCM10010358_43010</name>
</gene>
<reference evidence="1" key="2">
    <citation type="submission" date="2020-09" db="EMBL/GenBank/DDBJ databases">
        <authorList>
            <person name="Sun Q."/>
            <person name="Ohkuma M."/>
        </authorList>
    </citation>
    <scope>NUCLEOTIDE SEQUENCE</scope>
    <source>
        <strain evidence="1">JCM 4790</strain>
    </source>
</reference>
<comment type="caution">
    <text evidence="1">The sequence shown here is derived from an EMBL/GenBank/DDBJ whole genome shotgun (WGS) entry which is preliminary data.</text>
</comment>
<sequence length="68" mass="6955">MSAHRLPRAQTLTAEQWAGRACVWCGVPLAQGAISVGIARGCVGSVNLDAEVFACPDCTTNPGLQGGN</sequence>
<name>A0A918NNW4_9ACTN</name>
<dbReference type="RefSeq" id="WP_190191913.1">
    <property type="nucleotide sequence ID" value="NZ_BMVU01000021.1"/>
</dbReference>
<dbReference type="Proteomes" id="UP000619244">
    <property type="component" value="Unassembled WGS sequence"/>
</dbReference>
<evidence type="ECO:0000313" key="1">
    <source>
        <dbReference type="EMBL" id="GGX84217.1"/>
    </source>
</evidence>